<accession>A0A5M5ZXY7</accession>
<evidence type="ECO:0000259" key="1">
    <source>
        <dbReference type="Pfam" id="PF00535"/>
    </source>
</evidence>
<dbReference type="GO" id="GO:0016758">
    <property type="term" value="F:hexosyltransferase activity"/>
    <property type="evidence" value="ECO:0007669"/>
    <property type="project" value="UniProtKB-ARBA"/>
</dbReference>
<gene>
    <name evidence="2" type="ORF">F2Y61_04195</name>
</gene>
<feature type="domain" description="Glycosyltransferase 2-like" evidence="1">
    <location>
        <begin position="6"/>
        <end position="132"/>
    </location>
</feature>
<name>A0A5M5ZXY7_9BACT</name>
<dbReference type="Gene3D" id="3.90.550.10">
    <property type="entry name" value="Spore Coat Polysaccharide Biosynthesis Protein SpsA, Chain A"/>
    <property type="match status" value="1"/>
</dbReference>
<dbReference type="AlphaFoldDB" id="A0A5M5ZXY7"/>
<dbReference type="Pfam" id="PF00535">
    <property type="entry name" value="Glycos_transf_2"/>
    <property type="match status" value="1"/>
</dbReference>
<comment type="caution">
    <text evidence="2">The sequence shown here is derived from an EMBL/GenBank/DDBJ whole genome shotgun (WGS) entry which is preliminary data.</text>
</comment>
<evidence type="ECO:0000313" key="3">
    <source>
        <dbReference type="Proteomes" id="UP000347681"/>
    </source>
</evidence>
<dbReference type="SUPFAM" id="SSF53448">
    <property type="entry name" value="Nucleotide-diphospho-sugar transferases"/>
    <property type="match status" value="1"/>
</dbReference>
<keyword evidence="2" id="KW-0808">Transferase</keyword>
<reference evidence="2 3" key="1">
    <citation type="journal article" date="2019" name="Nat. Med.">
        <title>A library of human gut bacterial isolates paired with longitudinal multiomics data enables mechanistic microbiome research.</title>
        <authorList>
            <person name="Poyet M."/>
            <person name="Groussin M."/>
            <person name="Gibbons S.M."/>
            <person name="Avila-Pacheco J."/>
            <person name="Jiang X."/>
            <person name="Kearney S.M."/>
            <person name="Perrotta A.R."/>
            <person name="Berdy B."/>
            <person name="Zhao S."/>
            <person name="Lieberman T.D."/>
            <person name="Swanson P.K."/>
            <person name="Smith M."/>
            <person name="Roesemann S."/>
            <person name="Alexander J.E."/>
            <person name="Rich S.A."/>
            <person name="Livny J."/>
            <person name="Vlamakis H."/>
            <person name="Clish C."/>
            <person name="Bullock K."/>
            <person name="Deik A."/>
            <person name="Scott J."/>
            <person name="Pierce K.A."/>
            <person name="Xavier R.J."/>
            <person name="Alm E.J."/>
        </authorList>
    </citation>
    <scope>NUCLEOTIDE SEQUENCE [LARGE SCALE GENOMIC DNA]</scope>
    <source>
        <strain evidence="2 3">BIOML-A5</strain>
    </source>
</reference>
<dbReference type="PANTHER" id="PTHR22916:SF67">
    <property type="entry name" value="COLANIC ACID BIOSYNTHESIS GLYCOSYL TRANSFERASE WCAE-RELATED"/>
    <property type="match status" value="1"/>
</dbReference>
<dbReference type="Proteomes" id="UP000347681">
    <property type="component" value="Unassembled WGS sequence"/>
</dbReference>
<sequence>MKNLVTIVTVVYNDVTHIEETILSAINQSYLNREYIVLDGGSVDGTIDVIKKYGKEISFWLSENDQGIYDAMNKAVRLAHGEWIIFMNSGDVFYDENVLKNIFESSLTPSAQFIYSDFYVKTKNGLKMYQASYDKGILLHQSVIYKKALHDELGYYLVTNKYMVSDYIFFMLIPYDAILKVPYIISINEEAGVSSANWCGYQKICCDYIFSRISFSQLLFGLMNRVLRNFIKEIGKQ</sequence>
<dbReference type="PANTHER" id="PTHR22916">
    <property type="entry name" value="GLYCOSYLTRANSFERASE"/>
    <property type="match status" value="1"/>
</dbReference>
<organism evidence="2 3">
    <name type="scientific">Phocaeicola dorei</name>
    <dbReference type="NCBI Taxonomy" id="357276"/>
    <lineage>
        <taxon>Bacteria</taxon>
        <taxon>Pseudomonadati</taxon>
        <taxon>Bacteroidota</taxon>
        <taxon>Bacteroidia</taxon>
        <taxon>Bacteroidales</taxon>
        <taxon>Bacteroidaceae</taxon>
        <taxon>Phocaeicola</taxon>
    </lineage>
</organism>
<dbReference type="EMBL" id="VVZB01000002">
    <property type="protein sequence ID" value="KAA5385529.1"/>
    <property type="molecule type" value="Genomic_DNA"/>
</dbReference>
<dbReference type="InterPro" id="IPR001173">
    <property type="entry name" value="Glyco_trans_2-like"/>
</dbReference>
<evidence type="ECO:0000313" key="2">
    <source>
        <dbReference type="EMBL" id="KAA5385529.1"/>
    </source>
</evidence>
<protein>
    <submittedName>
        <fullName evidence="2">Glycosyltransferase</fullName>
    </submittedName>
</protein>
<dbReference type="InterPro" id="IPR029044">
    <property type="entry name" value="Nucleotide-diphossugar_trans"/>
</dbReference>
<proteinExistence type="predicted"/>
<dbReference type="CDD" id="cd06433">
    <property type="entry name" value="GT_2_WfgS_like"/>
    <property type="match status" value="1"/>
</dbReference>